<keyword evidence="10" id="KW-1185">Reference proteome</keyword>
<dbReference type="GO" id="GO:0005886">
    <property type="term" value="C:plasma membrane"/>
    <property type="evidence" value="ECO:0007669"/>
    <property type="project" value="UniProtKB-SubCell"/>
</dbReference>
<evidence type="ECO:0000256" key="4">
    <source>
        <dbReference type="ARBA" id="ARBA00022692"/>
    </source>
</evidence>
<evidence type="ECO:0000256" key="5">
    <source>
        <dbReference type="ARBA" id="ARBA00022989"/>
    </source>
</evidence>
<feature type="transmembrane region" description="Helical" evidence="7">
    <location>
        <begin position="175"/>
        <end position="199"/>
    </location>
</feature>
<name>A0A5C1Y5Y3_9MICO</name>
<dbReference type="Gene3D" id="1.10.3720.10">
    <property type="entry name" value="MetI-like"/>
    <property type="match status" value="1"/>
</dbReference>
<dbReference type="SUPFAM" id="SSF161098">
    <property type="entry name" value="MetI-like"/>
    <property type="match status" value="1"/>
</dbReference>
<keyword evidence="3" id="KW-1003">Cell membrane</keyword>
<evidence type="ECO:0000259" key="8">
    <source>
        <dbReference type="PROSITE" id="PS50928"/>
    </source>
</evidence>
<proteinExistence type="inferred from homology"/>
<keyword evidence="2 7" id="KW-0813">Transport</keyword>
<accession>A0A5C1Y5Y3</accession>
<gene>
    <name evidence="9" type="ORF">FLP23_05175</name>
</gene>
<dbReference type="Proteomes" id="UP000322159">
    <property type="component" value="Chromosome"/>
</dbReference>
<dbReference type="EMBL" id="CP043504">
    <property type="protein sequence ID" value="QEO09453.1"/>
    <property type="molecule type" value="Genomic_DNA"/>
</dbReference>
<dbReference type="Pfam" id="PF00528">
    <property type="entry name" value="BPD_transp_1"/>
    <property type="match status" value="1"/>
</dbReference>
<dbReference type="InterPro" id="IPR035906">
    <property type="entry name" value="MetI-like_sf"/>
</dbReference>
<dbReference type="GO" id="GO:0055085">
    <property type="term" value="P:transmembrane transport"/>
    <property type="evidence" value="ECO:0007669"/>
    <property type="project" value="InterPro"/>
</dbReference>
<keyword evidence="4 7" id="KW-0812">Transmembrane</keyword>
<dbReference type="OrthoDB" id="9778910at2"/>
<dbReference type="Pfam" id="PF19300">
    <property type="entry name" value="BPD_transp_1_N"/>
    <property type="match status" value="1"/>
</dbReference>
<dbReference type="PROSITE" id="PS50928">
    <property type="entry name" value="ABC_TM1"/>
    <property type="match status" value="1"/>
</dbReference>
<dbReference type="KEGG" id="lyk:FLP23_05175"/>
<comment type="subcellular location">
    <subcellularLocation>
        <location evidence="1 7">Cell membrane</location>
        <topology evidence="1 7">Multi-pass membrane protein</topology>
    </subcellularLocation>
</comment>
<sequence>MDYLRYLARRALYGVLVLFLAFTGSFFLLFVIPGDAAGALSFGGDGGTDQSVLDAQRKLLGIDRPVLVQYLDALLNALRGDFGTSFAHKQSATEVYFSAFGMTLQLASLGLALALVFGFVLGLLTVLAPFAWLREALTSIPPLAASLPAFLTALLLLQFFAFGTGLIEPFNDDSFLGLFVASLCIAIPGGSGIAQLLAVNLEQAMRSPYVETLANWGLSRRAVILRHGVKNALLPVMTAFGTTVGGIFAGTVLTETVFSRNGVGRLIVDAVKGKDTPMVLISVTVSAAIFVIVSLIVDALYPLVDKRIKRA</sequence>
<organism evidence="9 10">
    <name type="scientific">Protaetiibacter larvae</name>
    <dbReference type="NCBI Taxonomy" id="2592654"/>
    <lineage>
        <taxon>Bacteria</taxon>
        <taxon>Bacillati</taxon>
        <taxon>Actinomycetota</taxon>
        <taxon>Actinomycetes</taxon>
        <taxon>Micrococcales</taxon>
        <taxon>Microbacteriaceae</taxon>
        <taxon>Protaetiibacter</taxon>
    </lineage>
</organism>
<feature type="domain" description="ABC transmembrane type-1" evidence="8">
    <location>
        <begin position="100"/>
        <end position="301"/>
    </location>
</feature>
<feature type="transmembrane region" description="Helical" evidence="7">
    <location>
        <begin position="232"/>
        <end position="258"/>
    </location>
</feature>
<evidence type="ECO:0000313" key="9">
    <source>
        <dbReference type="EMBL" id="QEO09453.1"/>
    </source>
</evidence>
<evidence type="ECO:0000256" key="6">
    <source>
        <dbReference type="ARBA" id="ARBA00023136"/>
    </source>
</evidence>
<dbReference type="InterPro" id="IPR045621">
    <property type="entry name" value="BPD_transp_1_N"/>
</dbReference>
<dbReference type="InterPro" id="IPR000515">
    <property type="entry name" value="MetI-like"/>
</dbReference>
<evidence type="ECO:0000256" key="3">
    <source>
        <dbReference type="ARBA" id="ARBA00022475"/>
    </source>
</evidence>
<comment type="similarity">
    <text evidence="7">Belongs to the binding-protein-dependent transport system permease family.</text>
</comment>
<dbReference type="PANTHER" id="PTHR43163">
    <property type="entry name" value="DIPEPTIDE TRANSPORT SYSTEM PERMEASE PROTEIN DPPB-RELATED"/>
    <property type="match status" value="1"/>
</dbReference>
<keyword evidence="5 7" id="KW-1133">Transmembrane helix</keyword>
<dbReference type="PANTHER" id="PTHR43163:SF6">
    <property type="entry name" value="DIPEPTIDE TRANSPORT SYSTEM PERMEASE PROTEIN DPPB-RELATED"/>
    <property type="match status" value="1"/>
</dbReference>
<protein>
    <submittedName>
        <fullName evidence="9">ABC transporter permease</fullName>
    </submittedName>
</protein>
<evidence type="ECO:0000256" key="2">
    <source>
        <dbReference type="ARBA" id="ARBA00022448"/>
    </source>
</evidence>
<dbReference type="RefSeq" id="WP_149324875.1">
    <property type="nucleotide sequence ID" value="NZ_CP043504.1"/>
</dbReference>
<dbReference type="CDD" id="cd06261">
    <property type="entry name" value="TM_PBP2"/>
    <property type="match status" value="1"/>
</dbReference>
<keyword evidence="6 7" id="KW-0472">Membrane</keyword>
<dbReference type="AlphaFoldDB" id="A0A5C1Y5Y3"/>
<feature type="transmembrane region" description="Helical" evidence="7">
    <location>
        <begin position="143"/>
        <end position="163"/>
    </location>
</feature>
<feature type="transmembrane region" description="Helical" evidence="7">
    <location>
        <begin position="106"/>
        <end position="131"/>
    </location>
</feature>
<reference evidence="9 10" key="1">
    <citation type="submission" date="2019-09" db="EMBL/GenBank/DDBJ databases">
        <title>Genome sequencing of strain KACC 19322.</title>
        <authorList>
            <person name="Heo J."/>
            <person name="Kim S.-J."/>
            <person name="Kim J.-S."/>
            <person name="Hong S.-B."/>
            <person name="Kwon S.-W."/>
        </authorList>
    </citation>
    <scope>NUCLEOTIDE SEQUENCE [LARGE SCALE GENOMIC DNA]</scope>
    <source>
        <strain evidence="9 10">KACC 19322</strain>
    </source>
</reference>
<evidence type="ECO:0000256" key="7">
    <source>
        <dbReference type="RuleBase" id="RU363032"/>
    </source>
</evidence>
<feature type="transmembrane region" description="Helical" evidence="7">
    <location>
        <begin position="12"/>
        <end position="32"/>
    </location>
</feature>
<evidence type="ECO:0000256" key="1">
    <source>
        <dbReference type="ARBA" id="ARBA00004651"/>
    </source>
</evidence>
<evidence type="ECO:0000313" key="10">
    <source>
        <dbReference type="Proteomes" id="UP000322159"/>
    </source>
</evidence>
<feature type="transmembrane region" description="Helical" evidence="7">
    <location>
        <begin position="278"/>
        <end position="301"/>
    </location>
</feature>